<proteinExistence type="predicted"/>
<sequence length="133" mass="14942">MENAAEKTVTLVVYYTSTQPIATLELNAQDEHLSWLMDSMEVIPCGKYYCLRLSTSGEFRQARRIFPAIGQVNRHVRFRAFLRKKATKRPATSPVEATGQAAPLPSPMASIVAPAGFRFTWMKSFFKLTLNGL</sequence>
<name>A0ABR6VVK3_9BACT</name>
<protein>
    <submittedName>
        <fullName evidence="1">Uncharacterized protein</fullName>
    </submittedName>
</protein>
<evidence type="ECO:0000313" key="2">
    <source>
        <dbReference type="Proteomes" id="UP000659698"/>
    </source>
</evidence>
<keyword evidence="2" id="KW-1185">Reference proteome</keyword>
<dbReference type="EMBL" id="JACOAF010000040">
    <property type="protein sequence ID" value="MBC3541225.1"/>
    <property type="molecule type" value="Genomic_DNA"/>
</dbReference>
<accession>A0ABR6VVK3</accession>
<dbReference type="RefSeq" id="WP_186639887.1">
    <property type="nucleotide sequence ID" value="NZ_JACOAF010000040.1"/>
</dbReference>
<comment type="caution">
    <text evidence="1">The sequence shown here is derived from an EMBL/GenBank/DDBJ whole genome shotgun (WGS) entry which is preliminary data.</text>
</comment>
<organism evidence="1 2">
    <name type="scientific">Rufibacter sediminis</name>
    <dbReference type="NCBI Taxonomy" id="2762756"/>
    <lineage>
        <taxon>Bacteria</taxon>
        <taxon>Pseudomonadati</taxon>
        <taxon>Bacteroidota</taxon>
        <taxon>Cytophagia</taxon>
        <taxon>Cytophagales</taxon>
        <taxon>Hymenobacteraceae</taxon>
        <taxon>Rufibacter</taxon>
    </lineage>
</organism>
<gene>
    <name evidence="1" type="ORF">H7U12_16135</name>
</gene>
<evidence type="ECO:0000313" key="1">
    <source>
        <dbReference type="EMBL" id="MBC3541225.1"/>
    </source>
</evidence>
<dbReference type="Proteomes" id="UP000659698">
    <property type="component" value="Unassembled WGS sequence"/>
</dbReference>
<reference evidence="1 2" key="1">
    <citation type="journal article" date="2019" name="Int. J. Syst. Evol. Microbiol.">
        <title>Rufibacter sediminis sp. nov., isolated from freshwater lake sediment.</title>
        <authorList>
            <person name="Qu J.H."/>
            <person name="Zhang L.J."/>
            <person name="Fu Y.H."/>
            <person name="Li H.F."/>
        </authorList>
    </citation>
    <scope>NUCLEOTIDE SEQUENCE [LARGE SCALE GENOMIC DNA]</scope>
    <source>
        <strain evidence="1 2">H-1</strain>
    </source>
</reference>